<evidence type="ECO:0000256" key="5">
    <source>
        <dbReference type="ARBA" id="ARBA00022925"/>
    </source>
</evidence>
<evidence type="ECO:0000256" key="14">
    <source>
        <dbReference type="RuleBase" id="RU004951"/>
    </source>
</evidence>
<dbReference type="PRINTS" id="PR00237">
    <property type="entry name" value="GPCRRHODOPSN"/>
</dbReference>
<evidence type="ECO:0000256" key="4">
    <source>
        <dbReference type="ARBA" id="ARBA00022692"/>
    </source>
</evidence>
<comment type="similarity">
    <text evidence="14">Belongs to the G-protein coupled receptor 1 family. Opsin subfamily.</text>
</comment>
<dbReference type="InterPro" id="IPR050125">
    <property type="entry name" value="GPCR_opsins"/>
</dbReference>
<evidence type="ECO:0000256" key="6">
    <source>
        <dbReference type="ARBA" id="ARBA00022989"/>
    </source>
</evidence>
<dbReference type="CDD" id="cd14969">
    <property type="entry name" value="7tmA_Opsins_type2_animals"/>
    <property type="match status" value="1"/>
</dbReference>
<keyword evidence="11 14" id="KW-0675">Receptor</keyword>
<evidence type="ECO:0000256" key="12">
    <source>
        <dbReference type="ARBA" id="ARBA00023224"/>
    </source>
</evidence>
<evidence type="ECO:0000256" key="3">
    <source>
        <dbReference type="ARBA" id="ARBA00022606"/>
    </source>
</evidence>
<dbReference type="InterPro" id="IPR000276">
    <property type="entry name" value="GPCR_Rhodpsn"/>
</dbReference>
<gene>
    <name evidence="17" type="ORF">TCAL_10797</name>
</gene>
<dbReference type="EMBL" id="VCGU01000002">
    <property type="protein sequence ID" value="TRY79131.1"/>
    <property type="molecule type" value="Genomic_DNA"/>
</dbReference>
<feature type="domain" description="G-protein coupled receptors family 1 profile" evidence="16">
    <location>
        <begin position="71"/>
        <end position="321"/>
    </location>
</feature>
<dbReference type="AlphaFoldDB" id="A0A553PN69"/>
<reference evidence="17 18" key="1">
    <citation type="journal article" date="2018" name="Nat. Ecol. Evol.">
        <title>Genomic signatures of mitonuclear coevolution across populations of Tigriopus californicus.</title>
        <authorList>
            <person name="Barreto F.S."/>
            <person name="Watson E.T."/>
            <person name="Lima T.G."/>
            <person name="Willett C.S."/>
            <person name="Edmands S."/>
            <person name="Li W."/>
            <person name="Burton R.S."/>
        </authorList>
    </citation>
    <scope>NUCLEOTIDE SEQUENCE [LARGE SCALE GENOMIC DNA]</scope>
    <source>
        <strain evidence="17 18">San Diego</strain>
    </source>
</reference>
<dbReference type="GO" id="GO:0016020">
    <property type="term" value="C:membrane"/>
    <property type="evidence" value="ECO:0007669"/>
    <property type="project" value="UniProtKB-SubCell"/>
</dbReference>
<organism evidence="17 18">
    <name type="scientific">Tigriopus californicus</name>
    <name type="common">Marine copepod</name>
    <dbReference type="NCBI Taxonomy" id="6832"/>
    <lineage>
        <taxon>Eukaryota</taxon>
        <taxon>Metazoa</taxon>
        <taxon>Ecdysozoa</taxon>
        <taxon>Arthropoda</taxon>
        <taxon>Crustacea</taxon>
        <taxon>Multicrustacea</taxon>
        <taxon>Hexanauplia</taxon>
        <taxon>Copepoda</taxon>
        <taxon>Harpacticoida</taxon>
        <taxon>Harpacticidae</taxon>
        <taxon>Tigriopus</taxon>
    </lineage>
</organism>
<keyword evidence="6 14" id="KW-1133">Transmembrane helix</keyword>
<dbReference type="GO" id="GO:0007602">
    <property type="term" value="P:phototransduction"/>
    <property type="evidence" value="ECO:0007669"/>
    <property type="project" value="UniProtKB-KW"/>
</dbReference>
<feature type="region of interest" description="Disordered" evidence="15">
    <location>
        <begin position="377"/>
        <end position="403"/>
    </location>
</feature>
<keyword evidence="13" id="KW-0844">Vision</keyword>
<dbReference type="Proteomes" id="UP000318571">
    <property type="component" value="Chromosome 6"/>
</dbReference>
<keyword evidence="7 14" id="KW-0157">Chromophore</keyword>
<dbReference type="OMA" id="NESAWEY"/>
<evidence type="ECO:0000313" key="18">
    <source>
        <dbReference type="Proteomes" id="UP000318571"/>
    </source>
</evidence>
<keyword evidence="9 14" id="KW-0472">Membrane</keyword>
<evidence type="ECO:0000256" key="1">
    <source>
        <dbReference type="ARBA" id="ARBA00004141"/>
    </source>
</evidence>
<comment type="subcellular location">
    <subcellularLocation>
        <location evidence="1 14">Membrane</location>
        <topology evidence="1 14">Multi-pass membrane protein</topology>
    </subcellularLocation>
</comment>
<feature type="transmembrane region" description="Helical" evidence="14">
    <location>
        <begin position="171"/>
        <end position="196"/>
    </location>
</feature>
<comment type="caution">
    <text evidence="17">The sequence shown here is derived from an EMBL/GenBank/DDBJ whole genome shotgun (WGS) entry which is preliminary data.</text>
</comment>
<dbReference type="InterPro" id="IPR001760">
    <property type="entry name" value="Opsin"/>
</dbReference>
<dbReference type="STRING" id="6832.A0A553PN69"/>
<feature type="compositionally biased region" description="Basic and acidic residues" evidence="15">
    <location>
        <begin position="381"/>
        <end position="390"/>
    </location>
</feature>
<evidence type="ECO:0000256" key="2">
    <source>
        <dbReference type="ARBA" id="ARBA00022543"/>
    </source>
</evidence>
<feature type="transmembrane region" description="Helical" evidence="14">
    <location>
        <begin position="216"/>
        <end position="241"/>
    </location>
</feature>
<feature type="region of interest" description="Disordered" evidence="15">
    <location>
        <begin position="343"/>
        <end position="363"/>
    </location>
</feature>
<feature type="transmembrane region" description="Helical" evidence="14">
    <location>
        <begin position="53"/>
        <end position="79"/>
    </location>
</feature>
<protein>
    <recommendedName>
        <fullName evidence="16">G-protein coupled receptors family 1 profile domain-containing protein</fullName>
    </recommendedName>
</protein>
<keyword evidence="4 14" id="KW-0812">Transmembrane</keyword>
<evidence type="ECO:0000256" key="10">
    <source>
        <dbReference type="ARBA" id="ARBA00023157"/>
    </source>
</evidence>
<dbReference type="PANTHER" id="PTHR24240">
    <property type="entry name" value="OPSIN"/>
    <property type="match status" value="1"/>
</dbReference>
<dbReference type="InterPro" id="IPR017452">
    <property type="entry name" value="GPCR_Rhodpsn_7TM"/>
</dbReference>
<proteinExistence type="inferred from homology"/>
<dbReference type="GO" id="GO:0009881">
    <property type="term" value="F:photoreceptor activity"/>
    <property type="evidence" value="ECO:0007669"/>
    <property type="project" value="UniProtKB-KW"/>
</dbReference>
<feature type="transmembrane region" description="Helical" evidence="14">
    <location>
        <begin position="271"/>
        <end position="295"/>
    </location>
</feature>
<feature type="compositionally biased region" description="Polar residues" evidence="15">
    <location>
        <begin position="391"/>
        <end position="403"/>
    </location>
</feature>
<feature type="compositionally biased region" description="Basic residues" evidence="15">
    <location>
        <begin position="349"/>
        <end position="361"/>
    </location>
</feature>
<dbReference type="GO" id="GO:0007601">
    <property type="term" value="P:visual perception"/>
    <property type="evidence" value="ECO:0007669"/>
    <property type="project" value="UniProtKB-KW"/>
</dbReference>
<keyword evidence="18" id="KW-1185">Reference proteome</keyword>
<evidence type="ECO:0000259" key="16">
    <source>
        <dbReference type="PROSITE" id="PS50262"/>
    </source>
</evidence>
<evidence type="ECO:0000256" key="15">
    <source>
        <dbReference type="SAM" id="MobiDB-lite"/>
    </source>
</evidence>
<feature type="transmembrane region" description="Helical" evidence="14">
    <location>
        <begin position="91"/>
        <end position="110"/>
    </location>
</feature>
<evidence type="ECO:0000256" key="13">
    <source>
        <dbReference type="ARBA" id="ARBA00023305"/>
    </source>
</evidence>
<keyword evidence="8 14" id="KW-0297">G-protein coupled receptor</keyword>
<dbReference type="PROSITE" id="PS50262">
    <property type="entry name" value="G_PROTEIN_RECEP_F1_2"/>
    <property type="match status" value="1"/>
</dbReference>
<keyword evidence="3 14" id="KW-0716">Sensory transduction</keyword>
<dbReference type="SUPFAM" id="SSF81321">
    <property type="entry name" value="Family A G protein-coupled receptor-like"/>
    <property type="match status" value="1"/>
</dbReference>
<keyword evidence="12 14" id="KW-0807">Transducer</keyword>
<evidence type="ECO:0000313" key="17">
    <source>
        <dbReference type="EMBL" id="TRY79131.1"/>
    </source>
</evidence>
<evidence type="ECO:0000256" key="8">
    <source>
        <dbReference type="ARBA" id="ARBA00023040"/>
    </source>
</evidence>
<accession>A0A553PN69</accession>
<keyword evidence="10" id="KW-1015">Disulfide bond</keyword>
<comment type="caution">
    <text evidence="14">Lacks conserved residue(s) required for the propagation of feature annotation.</text>
</comment>
<name>A0A553PN69_TIGCA</name>
<dbReference type="Gene3D" id="1.20.1070.10">
    <property type="entry name" value="Rhodopsin 7-helix transmembrane proteins"/>
    <property type="match status" value="1"/>
</dbReference>
<feature type="transmembrane region" description="Helical" evidence="14">
    <location>
        <begin position="122"/>
        <end position="150"/>
    </location>
</feature>
<sequence length="461" mass="51773">MALEFPSIMNMVLDPRRNSSLLRISSESIDSFTGSSNESAWEYAESPAIPSEIFWGSSCYLILVGSFGIASNLTVLIVFLTHKKLQTPFNLVLMNLIVAELLISLIGIPIDLTASLLQGWKLGYHLCLVTGFSMTLLGMVSIFTLSSLAIQRWMLVTRPGKFSLNNWTHTRLNLALIWFLSIAVALPPLLGWSFYAPETSGLSCAPAWEDPKSIGFNWYMLSLGFFLPTSAMVYTSGSVLLNLKVNASNQKAASVIRRSAQKRENKVTRMVMFMMTSFTICWFPYALMCLYRILIGHTAPLMSAFPLLFAKSSICWNPIIYILMNNQFNALLIPKFWRNVSSDDGSHTTNHHPTKPPHIKNRFTSPAPLIGSLSGQTYDMSSKDKPRPDSHNTQVLDQPNSEQIGSIRITFTQPWRDGSKLADMDSTEAVYGDESAYRNKTTIARIQYTSNFKDFKEDTRF</sequence>
<dbReference type="OrthoDB" id="2101615at2759"/>
<dbReference type="GO" id="GO:0004930">
    <property type="term" value="F:G protein-coupled receptor activity"/>
    <property type="evidence" value="ECO:0007669"/>
    <property type="project" value="UniProtKB-KW"/>
</dbReference>
<dbReference type="PRINTS" id="PR00238">
    <property type="entry name" value="OPSIN"/>
</dbReference>
<evidence type="ECO:0000256" key="9">
    <source>
        <dbReference type="ARBA" id="ARBA00023136"/>
    </source>
</evidence>
<dbReference type="Pfam" id="PF00001">
    <property type="entry name" value="7tm_1"/>
    <property type="match status" value="1"/>
</dbReference>
<keyword evidence="5 14" id="KW-0681">Retinal protein</keyword>
<keyword evidence="2 14" id="KW-0600">Photoreceptor protein</keyword>
<evidence type="ECO:0000256" key="11">
    <source>
        <dbReference type="ARBA" id="ARBA00023170"/>
    </source>
</evidence>
<evidence type="ECO:0000256" key="7">
    <source>
        <dbReference type="ARBA" id="ARBA00022991"/>
    </source>
</evidence>